<evidence type="ECO:0000313" key="3">
    <source>
        <dbReference type="Proteomes" id="UP001266305"/>
    </source>
</evidence>
<protein>
    <submittedName>
        <fullName evidence="2">Uncharacterized protein</fullName>
    </submittedName>
</protein>
<feature type="compositionally biased region" description="Gly residues" evidence="1">
    <location>
        <begin position="19"/>
        <end position="29"/>
    </location>
</feature>
<feature type="compositionally biased region" description="Gly residues" evidence="1">
    <location>
        <begin position="39"/>
        <end position="56"/>
    </location>
</feature>
<feature type="region of interest" description="Disordered" evidence="1">
    <location>
        <begin position="1"/>
        <end position="127"/>
    </location>
</feature>
<proteinExistence type="predicted"/>
<evidence type="ECO:0000313" key="2">
    <source>
        <dbReference type="EMBL" id="KAK2105440.1"/>
    </source>
</evidence>
<name>A0ABQ9V7W9_SAGOE</name>
<comment type="caution">
    <text evidence="2">The sequence shown here is derived from an EMBL/GenBank/DDBJ whole genome shotgun (WGS) entry which is preliminary data.</text>
</comment>
<dbReference type="EMBL" id="JASSZA010000007">
    <property type="protein sequence ID" value="KAK2105440.1"/>
    <property type="molecule type" value="Genomic_DNA"/>
</dbReference>
<sequence>MPKVRARLRAAREELTDWWGGGPGDGDGGTGDKRREVKGGTGERSGEAMGGPGERWGGVWENLGEERGIGGDEGEAGPGERSAGEPAARPRSPCQAGGGGQDVAAGASSGRTGPGVPSEAWGGATTS</sequence>
<organism evidence="2 3">
    <name type="scientific">Saguinus oedipus</name>
    <name type="common">Cotton-top tamarin</name>
    <name type="synonym">Oedipomidas oedipus</name>
    <dbReference type="NCBI Taxonomy" id="9490"/>
    <lineage>
        <taxon>Eukaryota</taxon>
        <taxon>Metazoa</taxon>
        <taxon>Chordata</taxon>
        <taxon>Craniata</taxon>
        <taxon>Vertebrata</taxon>
        <taxon>Euteleostomi</taxon>
        <taxon>Mammalia</taxon>
        <taxon>Eutheria</taxon>
        <taxon>Euarchontoglires</taxon>
        <taxon>Primates</taxon>
        <taxon>Haplorrhini</taxon>
        <taxon>Platyrrhini</taxon>
        <taxon>Cebidae</taxon>
        <taxon>Callitrichinae</taxon>
        <taxon>Saguinus</taxon>
    </lineage>
</organism>
<gene>
    <name evidence="2" type="ORF">P7K49_014954</name>
</gene>
<keyword evidence="3" id="KW-1185">Reference proteome</keyword>
<evidence type="ECO:0000256" key="1">
    <source>
        <dbReference type="SAM" id="MobiDB-lite"/>
    </source>
</evidence>
<accession>A0ABQ9V7W9</accession>
<reference evidence="2 3" key="1">
    <citation type="submission" date="2023-05" db="EMBL/GenBank/DDBJ databases">
        <title>B98-5 Cell Line De Novo Hybrid Assembly: An Optical Mapping Approach.</title>
        <authorList>
            <person name="Kananen K."/>
            <person name="Auerbach J.A."/>
            <person name="Kautto E."/>
            <person name="Blachly J.S."/>
        </authorList>
    </citation>
    <scope>NUCLEOTIDE SEQUENCE [LARGE SCALE GENOMIC DNA]</scope>
    <source>
        <strain evidence="2">B95-8</strain>
        <tissue evidence="2">Cell line</tissue>
    </source>
</reference>
<dbReference type="Proteomes" id="UP001266305">
    <property type="component" value="Unassembled WGS sequence"/>
</dbReference>